<dbReference type="EMBL" id="JACVVK020000059">
    <property type="protein sequence ID" value="KAK7497369.1"/>
    <property type="molecule type" value="Genomic_DNA"/>
</dbReference>
<dbReference type="Proteomes" id="UP001519460">
    <property type="component" value="Unassembled WGS sequence"/>
</dbReference>
<comment type="caution">
    <text evidence="1">The sequence shown here is derived from an EMBL/GenBank/DDBJ whole genome shotgun (WGS) entry which is preliminary data.</text>
</comment>
<proteinExistence type="predicted"/>
<evidence type="ECO:0000313" key="1">
    <source>
        <dbReference type="EMBL" id="KAK7497369.1"/>
    </source>
</evidence>
<name>A0ABD0LCT1_9CAEN</name>
<dbReference type="AlphaFoldDB" id="A0ABD0LCT1"/>
<organism evidence="1 2">
    <name type="scientific">Batillaria attramentaria</name>
    <dbReference type="NCBI Taxonomy" id="370345"/>
    <lineage>
        <taxon>Eukaryota</taxon>
        <taxon>Metazoa</taxon>
        <taxon>Spiralia</taxon>
        <taxon>Lophotrochozoa</taxon>
        <taxon>Mollusca</taxon>
        <taxon>Gastropoda</taxon>
        <taxon>Caenogastropoda</taxon>
        <taxon>Sorbeoconcha</taxon>
        <taxon>Cerithioidea</taxon>
        <taxon>Batillariidae</taxon>
        <taxon>Batillaria</taxon>
    </lineage>
</organism>
<sequence length="124" mass="13529">MHVVMRIPAPSLPQCRAGKNLRVLRGGKIVASFAWLKYVQVLTHREDEASCHVDWCLATAARSSVCSDFFRQPRVRTLAGLAAAAFLCFSSPLPADTCPVTSLSARGPYNYLLPFPGRLASPIL</sequence>
<gene>
    <name evidence="1" type="ORF">BaRGS_00011413</name>
</gene>
<protein>
    <submittedName>
        <fullName evidence="1">Uncharacterized protein</fullName>
    </submittedName>
</protein>
<reference evidence="1 2" key="1">
    <citation type="journal article" date="2023" name="Sci. Data">
        <title>Genome assembly of the Korean intertidal mud-creeper Batillaria attramentaria.</title>
        <authorList>
            <person name="Patra A.K."/>
            <person name="Ho P.T."/>
            <person name="Jun S."/>
            <person name="Lee S.J."/>
            <person name="Kim Y."/>
            <person name="Won Y.J."/>
        </authorList>
    </citation>
    <scope>NUCLEOTIDE SEQUENCE [LARGE SCALE GENOMIC DNA]</scope>
    <source>
        <strain evidence="1">Wonlab-2016</strain>
    </source>
</reference>
<keyword evidence="2" id="KW-1185">Reference proteome</keyword>
<accession>A0ABD0LCT1</accession>
<evidence type="ECO:0000313" key="2">
    <source>
        <dbReference type="Proteomes" id="UP001519460"/>
    </source>
</evidence>